<proteinExistence type="predicted"/>
<keyword evidence="1" id="KW-0614">Plasmid</keyword>
<protein>
    <submittedName>
        <fullName evidence="1">Uncharacterized protein</fullName>
    </submittedName>
</protein>
<evidence type="ECO:0000313" key="2">
    <source>
        <dbReference type="Proteomes" id="UP001354989"/>
    </source>
</evidence>
<keyword evidence="2" id="KW-1185">Reference proteome</keyword>
<reference evidence="1 2" key="1">
    <citation type="submission" date="2021-12" db="EMBL/GenBank/DDBJ databases">
        <title>Genome sequencing of bacteria with rrn-lacking chromosome and rrn-plasmid.</title>
        <authorList>
            <person name="Anda M."/>
            <person name="Iwasaki W."/>
        </authorList>
    </citation>
    <scope>NUCLEOTIDE SEQUENCE [LARGE SCALE GENOMIC DNA]</scope>
    <source>
        <strain evidence="1 2">NBRC 101262</strain>
        <plasmid evidence="1 2">pPP11</plasmid>
    </source>
</reference>
<geneLocation type="plasmid" evidence="1 2">
    <name>pPP11</name>
</geneLocation>
<evidence type="ECO:0000313" key="1">
    <source>
        <dbReference type="EMBL" id="BDD02497.1"/>
    </source>
</evidence>
<accession>A0ABM7VNE0</accession>
<dbReference type="Proteomes" id="UP001354989">
    <property type="component" value="Plasmid pPP11"/>
</dbReference>
<gene>
    <name evidence="1" type="ORF">PEPS_47770</name>
</gene>
<name>A0ABM7VNE0_9BACT</name>
<dbReference type="EMBL" id="AP025303">
    <property type="protein sequence ID" value="BDD02497.1"/>
    <property type="molecule type" value="Genomic_DNA"/>
</dbReference>
<organism evidence="1 2">
    <name type="scientific">Persicobacter psychrovividus</name>
    <dbReference type="NCBI Taxonomy" id="387638"/>
    <lineage>
        <taxon>Bacteria</taxon>
        <taxon>Pseudomonadati</taxon>
        <taxon>Bacteroidota</taxon>
        <taxon>Cytophagia</taxon>
        <taxon>Cytophagales</taxon>
        <taxon>Persicobacteraceae</taxon>
        <taxon>Persicobacter</taxon>
    </lineage>
</organism>
<sequence length="38" mass="4397">MFTLLQSTYPHVPVVPINVTFLVFTAEKNLKVGWFPDF</sequence>